<keyword evidence="3" id="KW-1185">Reference proteome</keyword>
<sequence>MSQDLKQGKEELAGGRASGKERRAVTKATLDAKWSRPTADDGRVAGVLRRRDRRRSDVDDRPRCHDDLWMRAADAVR</sequence>
<protein>
    <submittedName>
        <fullName evidence="2">Uncharacterized protein</fullName>
    </submittedName>
</protein>
<reference evidence="2" key="1">
    <citation type="submission" date="2019-04" db="EMBL/GenBank/DDBJ databases">
        <authorList>
            <person name="Alioto T."/>
            <person name="Alioto T."/>
        </authorList>
    </citation>
    <scope>NUCLEOTIDE SEQUENCE [LARGE SCALE GENOMIC DNA]</scope>
</reference>
<accession>A0A5E4B8R6</accession>
<evidence type="ECO:0000256" key="1">
    <source>
        <dbReference type="SAM" id="MobiDB-lite"/>
    </source>
</evidence>
<proteinExistence type="predicted"/>
<organism evidence="2 3">
    <name type="scientific">Marmota monax</name>
    <name type="common">Woodchuck</name>
    <dbReference type="NCBI Taxonomy" id="9995"/>
    <lineage>
        <taxon>Eukaryota</taxon>
        <taxon>Metazoa</taxon>
        <taxon>Chordata</taxon>
        <taxon>Craniata</taxon>
        <taxon>Vertebrata</taxon>
        <taxon>Euteleostomi</taxon>
        <taxon>Mammalia</taxon>
        <taxon>Eutheria</taxon>
        <taxon>Euarchontoglires</taxon>
        <taxon>Glires</taxon>
        <taxon>Rodentia</taxon>
        <taxon>Sciuromorpha</taxon>
        <taxon>Sciuridae</taxon>
        <taxon>Xerinae</taxon>
        <taxon>Marmotini</taxon>
        <taxon>Marmota</taxon>
    </lineage>
</organism>
<dbReference type="AlphaFoldDB" id="A0A5E4B8R6"/>
<dbReference type="Proteomes" id="UP000335636">
    <property type="component" value="Unassembled WGS sequence"/>
</dbReference>
<dbReference type="EMBL" id="CABDUW010000333">
    <property type="protein sequence ID" value="VTJ66117.1"/>
    <property type="molecule type" value="Genomic_DNA"/>
</dbReference>
<feature type="compositionally biased region" description="Basic and acidic residues" evidence="1">
    <location>
        <begin position="1"/>
        <end position="24"/>
    </location>
</feature>
<gene>
    <name evidence="2" type="ORF">MONAX_5E037267</name>
</gene>
<evidence type="ECO:0000313" key="2">
    <source>
        <dbReference type="EMBL" id="VTJ66117.1"/>
    </source>
</evidence>
<feature type="region of interest" description="Disordered" evidence="1">
    <location>
        <begin position="1"/>
        <end position="41"/>
    </location>
</feature>
<name>A0A5E4B8R6_MARMO</name>
<comment type="caution">
    <text evidence="2">The sequence shown here is derived from an EMBL/GenBank/DDBJ whole genome shotgun (WGS) entry which is preliminary data.</text>
</comment>
<evidence type="ECO:0000313" key="3">
    <source>
        <dbReference type="Proteomes" id="UP000335636"/>
    </source>
</evidence>